<evidence type="ECO:0000256" key="16">
    <source>
        <dbReference type="ARBA" id="ARBA00032693"/>
    </source>
</evidence>
<keyword evidence="9" id="KW-0694">RNA-binding</keyword>
<comment type="caution">
    <text evidence="18">The sequence shown here is derived from an EMBL/GenBank/DDBJ whole genome shotgun (WGS) entry which is preliminary data.</text>
</comment>
<dbReference type="InterPro" id="IPR008829">
    <property type="entry name" value="SepSecS/SepCysS"/>
</dbReference>
<comment type="cofactor">
    <cofactor evidence="1">
        <name>pyridoxal 5'-phosphate</name>
        <dbReference type="ChEBI" id="CHEBI:597326"/>
    </cofactor>
</comment>
<dbReference type="AlphaFoldDB" id="A0ABD6ESR7"/>
<dbReference type="Pfam" id="PF05889">
    <property type="entry name" value="SepSecS"/>
    <property type="match status" value="1"/>
</dbReference>
<comment type="function">
    <text evidence="2">Converts O-phosphoseryl-tRNA(Sec) to selenocysteinyl-tRNA(Sec) required for selenoprotein biosynthesis.</text>
</comment>
<evidence type="ECO:0000256" key="13">
    <source>
        <dbReference type="ARBA" id="ARBA00026053"/>
    </source>
</evidence>
<dbReference type="PANTHER" id="PTHR12944:SF2">
    <property type="entry name" value="O-PHOSPHOSERYL-TRNA(SEC) SELENIUM TRANSFERASE"/>
    <property type="match status" value="1"/>
</dbReference>
<organism evidence="18 19">
    <name type="scientific">Gnathostoma spinigerum</name>
    <dbReference type="NCBI Taxonomy" id="75299"/>
    <lineage>
        <taxon>Eukaryota</taxon>
        <taxon>Metazoa</taxon>
        <taxon>Ecdysozoa</taxon>
        <taxon>Nematoda</taxon>
        <taxon>Chromadorea</taxon>
        <taxon>Rhabditida</taxon>
        <taxon>Spirurina</taxon>
        <taxon>Gnathostomatomorpha</taxon>
        <taxon>Gnathostomatoidea</taxon>
        <taxon>Gnathostomatidae</taxon>
        <taxon>Gnathostoma</taxon>
    </lineage>
</organism>
<keyword evidence="8" id="KW-0808">Transferase</keyword>
<feature type="non-terminal residue" evidence="18">
    <location>
        <position position="138"/>
    </location>
</feature>
<protein>
    <recommendedName>
        <fullName evidence="6">O-phosphoseryl-tRNA(Sec) selenium transferase</fullName>
        <ecNumber evidence="5">2.9.1.2</ecNumber>
    </recommendedName>
    <alternativeName>
        <fullName evidence="14">Selenocysteine synthase</fullName>
    </alternativeName>
    <alternativeName>
        <fullName evidence="15">Selenocysteinyl-tRNA(Sec) synthase</fullName>
    </alternativeName>
    <alternativeName>
        <fullName evidence="16">Sep-tRNA:Sec-tRNA synthase</fullName>
    </alternativeName>
</protein>
<dbReference type="InterPro" id="IPR019872">
    <property type="entry name" value="Sec-tRNA_Se_transferase"/>
</dbReference>
<evidence type="ECO:0000256" key="17">
    <source>
        <dbReference type="ARBA" id="ARBA00048808"/>
    </source>
</evidence>
<dbReference type="InterPro" id="IPR015424">
    <property type="entry name" value="PyrdxlP-dep_Trfase"/>
</dbReference>
<reference evidence="18 19" key="1">
    <citation type="submission" date="2024-08" db="EMBL/GenBank/DDBJ databases">
        <title>Gnathostoma spinigerum genome.</title>
        <authorList>
            <person name="Gonzalez-Bertolin B."/>
            <person name="Monzon S."/>
            <person name="Zaballos A."/>
            <person name="Jimenez P."/>
            <person name="Dekumyoy P."/>
            <person name="Varona S."/>
            <person name="Cuesta I."/>
            <person name="Sumanam S."/>
            <person name="Adisakwattana P."/>
            <person name="Gasser R.B."/>
            <person name="Hernandez-Gonzalez A."/>
            <person name="Young N.D."/>
            <person name="Perteguer M.J."/>
        </authorList>
    </citation>
    <scope>NUCLEOTIDE SEQUENCE [LARGE SCALE GENOMIC DNA]</scope>
    <source>
        <strain evidence="18">AL3</strain>
        <tissue evidence="18">Liver</tissue>
    </source>
</reference>
<comment type="pathway">
    <text evidence="3">Aminoacyl-tRNA biosynthesis; selenocysteinyl-tRNA(Sec) biosynthesis; selenocysteinyl-tRNA(Sec) from L-seryl-tRNA(Sec) (archaeal/eukaryal route): step 2/2.</text>
</comment>
<evidence type="ECO:0000313" key="18">
    <source>
        <dbReference type="EMBL" id="MFH4979582.1"/>
    </source>
</evidence>
<evidence type="ECO:0000256" key="4">
    <source>
        <dbReference type="ARBA" id="ARBA00007037"/>
    </source>
</evidence>
<evidence type="ECO:0000256" key="8">
    <source>
        <dbReference type="ARBA" id="ARBA00022679"/>
    </source>
</evidence>
<evidence type="ECO:0000256" key="5">
    <source>
        <dbReference type="ARBA" id="ARBA00012464"/>
    </source>
</evidence>
<keyword evidence="12" id="KW-0711">Selenium</keyword>
<dbReference type="InterPro" id="IPR015421">
    <property type="entry name" value="PyrdxlP-dep_Trfase_major"/>
</dbReference>
<keyword evidence="7" id="KW-0820">tRNA-binding</keyword>
<dbReference type="GO" id="GO:0098621">
    <property type="term" value="F:O-phosphoseryl-tRNA(Sec) selenium transferase activity"/>
    <property type="evidence" value="ECO:0007669"/>
    <property type="project" value="UniProtKB-EC"/>
</dbReference>
<evidence type="ECO:0000256" key="14">
    <source>
        <dbReference type="ARBA" id="ARBA00030669"/>
    </source>
</evidence>
<dbReference type="EC" id="2.9.1.2" evidence="5"/>
<comment type="similarity">
    <text evidence="4">Belongs to the SepSecS family.</text>
</comment>
<keyword evidence="10" id="KW-0663">Pyridoxal phosphate</keyword>
<dbReference type="PANTHER" id="PTHR12944">
    <property type="entry name" value="SOLUBLE LIVER ANTIGEN/LIVER PANCREAS ANTIGEN"/>
    <property type="match status" value="1"/>
</dbReference>
<evidence type="ECO:0000256" key="10">
    <source>
        <dbReference type="ARBA" id="ARBA00022898"/>
    </source>
</evidence>
<evidence type="ECO:0000256" key="11">
    <source>
        <dbReference type="ARBA" id="ARBA00022917"/>
    </source>
</evidence>
<dbReference type="GO" id="GO:0000049">
    <property type="term" value="F:tRNA binding"/>
    <property type="evidence" value="ECO:0007669"/>
    <property type="project" value="UniProtKB-KW"/>
</dbReference>
<evidence type="ECO:0000256" key="2">
    <source>
        <dbReference type="ARBA" id="ARBA00002552"/>
    </source>
</evidence>
<evidence type="ECO:0000256" key="12">
    <source>
        <dbReference type="ARBA" id="ARBA00023266"/>
    </source>
</evidence>
<dbReference type="SUPFAM" id="SSF53383">
    <property type="entry name" value="PLP-dependent transferases"/>
    <property type="match status" value="1"/>
</dbReference>
<dbReference type="Gene3D" id="3.40.640.10">
    <property type="entry name" value="Type I PLP-dependent aspartate aminotransferase-like (Major domain)"/>
    <property type="match status" value="1"/>
</dbReference>
<comment type="subunit">
    <text evidence="13">Homotetramer formed by a catalytic dimer and a non-catalytic dimer serving as a binding platform that orients tRNASec for catalysis. Each tetramer binds the CCA ends of two tRNAs which point to the active sites of the catalytic dimer.</text>
</comment>
<sequence>MEGFVFTSSQRETMKFSTVFAERTFSDLVKKPKIPDHGWPEQMLELFLMWLAVQDTNNRMDKMPIGAGEREGRVACSLVRRLHFGMSHGIGRSGNLTEVQPKALGSSAINLIGNKFAVEAIRSIGISTCAAALVVPVA</sequence>
<evidence type="ECO:0000256" key="9">
    <source>
        <dbReference type="ARBA" id="ARBA00022884"/>
    </source>
</evidence>
<dbReference type="GO" id="GO:0006412">
    <property type="term" value="P:translation"/>
    <property type="evidence" value="ECO:0007669"/>
    <property type="project" value="UniProtKB-KW"/>
</dbReference>
<accession>A0ABD6ESR7</accession>
<dbReference type="Proteomes" id="UP001608902">
    <property type="component" value="Unassembled WGS sequence"/>
</dbReference>
<evidence type="ECO:0000256" key="7">
    <source>
        <dbReference type="ARBA" id="ARBA00022555"/>
    </source>
</evidence>
<evidence type="ECO:0000313" key="19">
    <source>
        <dbReference type="Proteomes" id="UP001608902"/>
    </source>
</evidence>
<proteinExistence type="inferred from homology"/>
<comment type="catalytic activity">
    <reaction evidence="17">
        <text>O-phospho-L-seryl-tRNA(Sec) + selenophosphate + H2O = L-selenocysteinyl-tRNA(Sec) + 2 phosphate</text>
        <dbReference type="Rhea" id="RHEA:25041"/>
        <dbReference type="Rhea" id="RHEA-COMP:9743"/>
        <dbReference type="Rhea" id="RHEA-COMP:9947"/>
        <dbReference type="ChEBI" id="CHEBI:15377"/>
        <dbReference type="ChEBI" id="CHEBI:16144"/>
        <dbReference type="ChEBI" id="CHEBI:43474"/>
        <dbReference type="ChEBI" id="CHEBI:78551"/>
        <dbReference type="ChEBI" id="CHEBI:78573"/>
        <dbReference type="EC" id="2.9.1.2"/>
    </reaction>
</comment>
<evidence type="ECO:0000256" key="15">
    <source>
        <dbReference type="ARBA" id="ARBA00032048"/>
    </source>
</evidence>
<keyword evidence="11" id="KW-0648">Protein biosynthesis</keyword>
<keyword evidence="19" id="KW-1185">Reference proteome</keyword>
<gene>
    <name evidence="18" type="ORF">AB6A40_006291</name>
</gene>
<evidence type="ECO:0000256" key="1">
    <source>
        <dbReference type="ARBA" id="ARBA00001933"/>
    </source>
</evidence>
<dbReference type="EMBL" id="JBGFUD010004377">
    <property type="protein sequence ID" value="MFH4979582.1"/>
    <property type="molecule type" value="Genomic_DNA"/>
</dbReference>
<evidence type="ECO:0000256" key="6">
    <source>
        <dbReference type="ARBA" id="ARBA00021963"/>
    </source>
</evidence>
<evidence type="ECO:0000256" key="3">
    <source>
        <dbReference type="ARBA" id="ARBA00004822"/>
    </source>
</evidence>
<name>A0ABD6ESR7_9BILA</name>